<dbReference type="SUPFAM" id="SSF53756">
    <property type="entry name" value="UDP-Glycosyltransferase/glycogen phosphorylase"/>
    <property type="match status" value="1"/>
</dbReference>
<feature type="domain" description="Glycosyl transferase family 28 C-terminal" evidence="6">
    <location>
        <begin position="1"/>
        <end position="143"/>
    </location>
</feature>
<comment type="similarity">
    <text evidence="2">Belongs to the glycosyltransferase 28 family.</text>
</comment>
<dbReference type="InterPro" id="IPR007235">
    <property type="entry name" value="Glyco_trans_28_C"/>
</dbReference>
<comment type="subcellular location">
    <subcellularLocation>
        <location evidence="1">Endoplasmic reticulum</location>
    </subcellularLocation>
</comment>
<dbReference type="PANTHER" id="PTHR12867">
    <property type="entry name" value="GLYCOSYL TRANSFERASE-RELATED"/>
    <property type="match status" value="1"/>
</dbReference>
<sequence length="159" mass="18356">MIFVSVGTQLPFDRMIKLIDSWASEQDYEIIAQIGDSEIQPKNISYQKYIPFQKFNELFNRAEIIISHAGMGNIISAMDKNKPICIMPRLASLGEHRNEHQMSTAEKFSKFSDVHFFDSLSLLTTAVEKCKIKNNEFNAMNRNADEFSLRIKECLEELK</sequence>
<proteinExistence type="inferred from homology"/>
<dbReference type="Gene3D" id="3.40.50.2000">
    <property type="entry name" value="Glycogen Phosphorylase B"/>
    <property type="match status" value="1"/>
</dbReference>
<reference evidence="7 8" key="1">
    <citation type="submission" date="2022-10" db="EMBL/GenBank/DDBJ databases">
        <title>Alteromonas sp. chi3 Genome sequencing.</title>
        <authorList>
            <person name="Park S."/>
        </authorList>
    </citation>
    <scope>NUCLEOTIDE SEQUENCE [LARGE SCALE GENOMIC DNA]</scope>
    <source>
        <strain evidence="8">chi3</strain>
    </source>
</reference>
<evidence type="ECO:0000256" key="5">
    <source>
        <dbReference type="ARBA" id="ARBA00022824"/>
    </source>
</evidence>
<evidence type="ECO:0000256" key="2">
    <source>
        <dbReference type="ARBA" id="ARBA00006962"/>
    </source>
</evidence>
<evidence type="ECO:0000256" key="4">
    <source>
        <dbReference type="ARBA" id="ARBA00022679"/>
    </source>
</evidence>
<comment type="caution">
    <text evidence="7">The sequence shown here is derived from an EMBL/GenBank/DDBJ whole genome shotgun (WGS) entry which is preliminary data.</text>
</comment>
<accession>A0ABT5L163</accession>
<evidence type="ECO:0000259" key="6">
    <source>
        <dbReference type="Pfam" id="PF04101"/>
    </source>
</evidence>
<organism evidence="7 8">
    <name type="scientific">Alteromonas gilva</name>
    <dbReference type="NCBI Taxonomy" id="2987522"/>
    <lineage>
        <taxon>Bacteria</taxon>
        <taxon>Pseudomonadati</taxon>
        <taxon>Pseudomonadota</taxon>
        <taxon>Gammaproteobacteria</taxon>
        <taxon>Alteromonadales</taxon>
        <taxon>Alteromonadaceae</taxon>
        <taxon>Alteromonas/Salinimonas group</taxon>
        <taxon>Alteromonas</taxon>
    </lineage>
</organism>
<dbReference type="EMBL" id="JAQQXP010000001">
    <property type="protein sequence ID" value="MDC8829553.1"/>
    <property type="molecule type" value="Genomic_DNA"/>
</dbReference>
<dbReference type="RefSeq" id="WP_273637984.1">
    <property type="nucleotide sequence ID" value="NZ_JAQQXP010000001.1"/>
</dbReference>
<dbReference type="InterPro" id="IPR039042">
    <property type="entry name" value="Alg13-like"/>
</dbReference>
<dbReference type="PANTHER" id="PTHR12867:SF6">
    <property type="entry name" value="N-ACETYLGLUCOSAMINYLDIPHOSPHODOLICHOL N-ACETYLGLUCOSAMINYLTRANSFERASE"/>
    <property type="match status" value="1"/>
</dbReference>
<dbReference type="Pfam" id="PF04101">
    <property type="entry name" value="Glyco_tran_28_C"/>
    <property type="match status" value="1"/>
</dbReference>
<keyword evidence="3" id="KW-0328">Glycosyltransferase</keyword>
<evidence type="ECO:0000313" key="7">
    <source>
        <dbReference type="EMBL" id="MDC8829553.1"/>
    </source>
</evidence>
<keyword evidence="8" id="KW-1185">Reference proteome</keyword>
<evidence type="ECO:0000313" key="8">
    <source>
        <dbReference type="Proteomes" id="UP001218788"/>
    </source>
</evidence>
<keyword evidence="5" id="KW-0256">Endoplasmic reticulum</keyword>
<protein>
    <submittedName>
        <fullName evidence="7">Glycosyltransferase</fullName>
    </submittedName>
</protein>
<gene>
    <name evidence="7" type="ORF">OIK42_02145</name>
</gene>
<keyword evidence="4" id="KW-0808">Transferase</keyword>
<evidence type="ECO:0000256" key="1">
    <source>
        <dbReference type="ARBA" id="ARBA00004240"/>
    </source>
</evidence>
<dbReference type="Proteomes" id="UP001218788">
    <property type="component" value="Unassembled WGS sequence"/>
</dbReference>
<evidence type="ECO:0000256" key="3">
    <source>
        <dbReference type="ARBA" id="ARBA00022676"/>
    </source>
</evidence>
<name>A0ABT5L163_9ALTE</name>